<dbReference type="RefSeq" id="WP_002978160.1">
    <property type="nucleotide sequence ID" value="NZ_CP068486.1"/>
</dbReference>
<reference evidence="1 2" key="1">
    <citation type="submission" date="2018-12" db="EMBL/GenBank/DDBJ databases">
        <authorList>
            <consortium name="Pathogen Informatics"/>
        </authorList>
    </citation>
    <scope>NUCLEOTIDE SEQUENCE [LARGE SCALE GENOMIC DNA]</scope>
    <source>
        <strain evidence="1 2">NCTC11432</strain>
    </source>
</reference>
<sequence>MKNIDPQTPLWKLTVEEYLEIIKNFCSETTYEYGLKGLAKILGCSISKASEIKSSGILDEAIIQRGNIIIIDKKKAIELFGGK</sequence>
<organism evidence="1 2">
    <name type="scientific">Chryseobacterium gleum</name>
    <name type="common">Flavobacterium gleum</name>
    <dbReference type="NCBI Taxonomy" id="250"/>
    <lineage>
        <taxon>Bacteria</taxon>
        <taxon>Pseudomonadati</taxon>
        <taxon>Bacteroidota</taxon>
        <taxon>Flavobacteriia</taxon>
        <taxon>Flavobacteriales</taxon>
        <taxon>Weeksellaceae</taxon>
        <taxon>Chryseobacterium group</taxon>
        <taxon>Chryseobacterium</taxon>
    </lineage>
</organism>
<dbReference type="OrthoDB" id="1151565at2"/>
<evidence type="ECO:0000313" key="2">
    <source>
        <dbReference type="Proteomes" id="UP000279227"/>
    </source>
</evidence>
<dbReference type="EMBL" id="LR134289">
    <property type="protein sequence ID" value="VEE06191.1"/>
    <property type="molecule type" value="Genomic_DNA"/>
</dbReference>
<name>A0A3S4MAW5_CHRGE</name>
<gene>
    <name evidence="1" type="ORF">NCTC11432_01521</name>
</gene>
<dbReference type="GeneID" id="93021346"/>
<accession>A0A3S4MAW5</accession>
<evidence type="ECO:0000313" key="1">
    <source>
        <dbReference type="EMBL" id="VEE06191.1"/>
    </source>
</evidence>
<dbReference type="KEGG" id="cgle:NCTC11432_01521"/>
<dbReference type="AlphaFoldDB" id="A0A3S4MAW5"/>
<proteinExistence type="predicted"/>
<dbReference type="Pfam" id="PF12964">
    <property type="entry name" value="DUF3853"/>
    <property type="match status" value="1"/>
</dbReference>
<protein>
    <submittedName>
        <fullName evidence="1">Protein of uncharacterized function (DUF3853)</fullName>
    </submittedName>
</protein>
<dbReference type="STRING" id="525257.HMPREF0204_12945"/>
<dbReference type="InterPro" id="IPR024363">
    <property type="entry name" value="DUF3853"/>
</dbReference>
<dbReference type="Proteomes" id="UP000279227">
    <property type="component" value="Chromosome"/>
</dbReference>